<protein>
    <submittedName>
        <fullName evidence="10">Cytochrome p450 2c8</fullName>
    </submittedName>
</protein>
<evidence type="ECO:0000256" key="1">
    <source>
        <dbReference type="ARBA" id="ARBA00001971"/>
    </source>
</evidence>
<dbReference type="GO" id="GO:0005506">
    <property type="term" value="F:iron ion binding"/>
    <property type="evidence" value="ECO:0007669"/>
    <property type="project" value="InterPro"/>
</dbReference>
<dbReference type="EMBL" id="BLXT01003273">
    <property type="protein sequence ID" value="GFO01276.1"/>
    <property type="molecule type" value="Genomic_DNA"/>
</dbReference>
<dbReference type="GO" id="GO:0020037">
    <property type="term" value="F:heme binding"/>
    <property type="evidence" value="ECO:0007669"/>
    <property type="project" value="InterPro"/>
</dbReference>
<dbReference type="PRINTS" id="PR00463">
    <property type="entry name" value="EP450I"/>
</dbReference>
<keyword evidence="9" id="KW-0472">Membrane</keyword>
<name>A0AAV4A3K4_9GAST</name>
<dbReference type="GO" id="GO:0016712">
    <property type="term" value="F:oxidoreductase activity, acting on paired donors, with incorporation or reduction of molecular oxygen, reduced flavin or flavoprotein as one donor, and incorporation of one atom of oxygen"/>
    <property type="evidence" value="ECO:0007669"/>
    <property type="project" value="TreeGrafter"/>
</dbReference>
<dbReference type="FunFam" id="1.10.630.10:FF:000036">
    <property type="entry name" value="CYtochrome P450 family"/>
    <property type="match status" value="1"/>
</dbReference>
<dbReference type="InterPro" id="IPR036396">
    <property type="entry name" value="Cyt_P450_sf"/>
</dbReference>
<dbReference type="SUPFAM" id="SSF48264">
    <property type="entry name" value="Cytochrome P450"/>
    <property type="match status" value="1"/>
</dbReference>
<evidence type="ECO:0000256" key="3">
    <source>
        <dbReference type="ARBA" id="ARBA00022723"/>
    </source>
</evidence>
<keyword evidence="9" id="KW-0812">Transmembrane</keyword>
<keyword evidence="9" id="KW-1133">Transmembrane helix</keyword>
<dbReference type="AlphaFoldDB" id="A0AAV4A3K4"/>
<dbReference type="GO" id="GO:0005737">
    <property type="term" value="C:cytoplasm"/>
    <property type="evidence" value="ECO:0007669"/>
    <property type="project" value="TreeGrafter"/>
</dbReference>
<comment type="caution">
    <text evidence="10">The sequence shown here is derived from an EMBL/GenBank/DDBJ whole genome shotgun (WGS) entry which is preliminary data.</text>
</comment>
<dbReference type="Proteomes" id="UP000735302">
    <property type="component" value="Unassembled WGS sequence"/>
</dbReference>
<dbReference type="PRINTS" id="PR00385">
    <property type="entry name" value="P450"/>
</dbReference>
<sequence length="507" mass="57825">MADIKDLSGITWTLFTVFIGLLVYKVWPWIKPRNFGDNIPPFPVPRKFLLGHLHLYIAKKELETIKTLREKAGDVFSLDLAGKLVVVVNGFEAVKDVLVNHWNEAPDRPNSGVPSLIGEDNHGVLNSRGENWKDQRTAALLILRSLGMGKNILAEKICKEVSIYIDKLASFNGKPVDINILTGVSVSNITCSIIVGKRYDHDDPYFVHLIETINNVFSKAPRVAIMQTIPFARFIPGDFFGLKYYMGCMNELNVKFSKAQITEAKKTFNPEDEPKTFITAYLQRMHEEDAKGTPHRLDEKNLISTIRSLFIGGTETTTTSIYWFVLHCINHPDVQDKIFVEISSQVGLDRLPNMNDKVNLRYLEAAIRESMRCASLAPFFLRKVSQSFELKGYTIPEGSLILWSLRSAHHDNSPWGDPEKFRPERFLDDTGNLIKFEEHIPFGLGKRSCLAEAMARMELFLFLSAMFQRFRFEPEIPGELPSMEGKMEIAYKPQPYKVRIVARHLNK</sequence>
<comment type="similarity">
    <text evidence="2 8">Belongs to the cytochrome P450 family.</text>
</comment>
<evidence type="ECO:0000313" key="11">
    <source>
        <dbReference type="Proteomes" id="UP000735302"/>
    </source>
</evidence>
<dbReference type="GO" id="GO:0006082">
    <property type="term" value="P:organic acid metabolic process"/>
    <property type="evidence" value="ECO:0007669"/>
    <property type="project" value="TreeGrafter"/>
</dbReference>
<dbReference type="InterPro" id="IPR001128">
    <property type="entry name" value="Cyt_P450"/>
</dbReference>
<evidence type="ECO:0000256" key="6">
    <source>
        <dbReference type="ARBA" id="ARBA00023033"/>
    </source>
</evidence>
<evidence type="ECO:0000313" key="10">
    <source>
        <dbReference type="EMBL" id="GFO01276.1"/>
    </source>
</evidence>
<dbReference type="Pfam" id="PF00067">
    <property type="entry name" value="p450"/>
    <property type="match status" value="1"/>
</dbReference>
<accession>A0AAV4A3K4</accession>
<dbReference type="PANTHER" id="PTHR24300">
    <property type="entry name" value="CYTOCHROME P450 508A4-RELATED"/>
    <property type="match status" value="1"/>
</dbReference>
<evidence type="ECO:0000256" key="7">
    <source>
        <dbReference type="PIRSR" id="PIRSR602401-1"/>
    </source>
</evidence>
<feature type="binding site" description="axial binding residue" evidence="7">
    <location>
        <position position="449"/>
    </location>
    <ligand>
        <name>heme</name>
        <dbReference type="ChEBI" id="CHEBI:30413"/>
    </ligand>
    <ligandPart>
        <name>Fe</name>
        <dbReference type="ChEBI" id="CHEBI:18248"/>
    </ligandPart>
</feature>
<keyword evidence="6 8" id="KW-0503">Monooxygenase</keyword>
<evidence type="ECO:0000256" key="8">
    <source>
        <dbReference type="RuleBase" id="RU000461"/>
    </source>
</evidence>
<keyword evidence="4 8" id="KW-0560">Oxidoreductase</keyword>
<keyword evidence="7 8" id="KW-0349">Heme</keyword>
<keyword evidence="5 7" id="KW-0408">Iron</keyword>
<dbReference type="InterPro" id="IPR017972">
    <property type="entry name" value="Cyt_P450_CS"/>
</dbReference>
<proteinExistence type="inferred from homology"/>
<dbReference type="GO" id="GO:0006805">
    <property type="term" value="P:xenobiotic metabolic process"/>
    <property type="evidence" value="ECO:0007669"/>
    <property type="project" value="TreeGrafter"/>
</dbReference>
<organism evidence="10 11">
    <name type="scientific">Plakobranchus ocellatus</name>
    <dbReference type="NCBI Taxonomy" id="259542"/>
    <lineage>
        <taxon>Eukaryota</taxon>
        <taxon>Metazoa</taxon>
        <taxon>Spiralia</taxon>
        <taxon>Lophotrochozoa</taxon>
        <taxon>Mollusca</taxon>
        <taxon>Gastropoda</taxon>
        <taxon>Heterobranchia</taxon>
        <taxon>Euthyneura</taxon>
        <taxon>Panpulmonata</taxon>
        <taxon>Sacoglossa</taxon>
        <taxon>Placobranchoidea</taxon>
        <taxon>Plakobranchidae</taxon>
        <taxon>Plakobranchus</taxon>
    </lineage>
</organism>
<keyword evidence="3 7" id="KW-0479">Metal-binding</keyword>
<evidence type="ECO:0000256" key="5">
    <source>
        <dbReference type="ARBA" id="ARBA00023004"/>
    </source>
</evidence>
<dbReference type="Gene3D" id="1.10.630.10">
    <property type="entry name" value="Cytochrome P450"/>
    <property type="match status" value="1"/>
</dbReference>
<gene>
    <name evidence="10" type="ORF">PoB_002778100</name>
</gene>
<dbReference type="InterPro" id="IPR050182">
    <property type="entry name" value="Cytochrome_P450_fam2"/>
</dbReference>
<dbReference type="InterPro" id="IPR002401">
    <property type="entry name" value="Cyt_P450_E_grp-I"/>
</dbReference>
<dbReference type="PANTHER" id="PTHR24300:SF375">
    <property type="entry name" value="CYTOCHROME P450 FAMILY"/>
    <property type="match status" value="1"/>
</dbReference>
<dbReference type="PROSITE" id="PS00086">
    <property type="entry name" value="CYTOCHROME_P450"/>
    <property type="match status" value="1"/>
</dbReference>
<keyword evidence="11" id="KW-1185">Reference proteome</keyword>
<comment type="cofactor">
    <cofactor evidence="1 7">
        <name>heme</name>
        <dbReference type="ChEBI" id="CHEBI:30413"/>
    </cofactor>
</comment>
<evidence type="ECO:0000256" key="9">
    <source>
        <dbReference type="SAM" id="Phobius"/>
    </source>
</evidence>
<reference evidence="10 11" key="1">
    <citation type="journal article" date="2021" name="Elife">
        <title>Chloroplast acquisition without the gene transfer in kleptoplastic sea slugs, Plakobranchus ocellatus.</title>
        <authorList>
            <person name="Maeda T."/>
            <person name="Takahashi S."/>
            <person name="Yoshida T."/>
            <person name="Shimamura S."/>
            <person name="Takaki Y."/>
            <person name="Nagai Y."/>
            <person name="Toyoda A."/>
            <person name="Suzuki Y."/>
            <person name="Arimoto A."/>
            <person name="Ishii H."/>
            <person name="Satoh N."/>
            <person name="Nishiyama T."/>
            <person name="Hasebe M."/>
            <person name="Maruyama T."/>
            <person name="Minagawa J."/>
            <person name="Obokata J."/>
            <person name="Shigenobu S."/>
        </authorList>
    </citation>
    <scope>NUCLEOTIDE SEQUENCE [LARGE SCALE GENOMIC DNA]</scope>
</reference>
<evidence type="ECO:0000256" key="4">
    <source>
        <dbReference type="ARBA" id="ARBA00023002"/>
    </source>
</evidence>
<evidence type="ECO:0000256" key="2">
    <source>
        <dbReference type="ARBA" id="ARBA00010617"/>
    </source>
</evidence>
<feature type="transmembrane region" description="Helical" evidence="9">
    <location>
        <begin position="12"/>
        <end position="30"/>
    </location>
</feature>